<dbReference type="AlphaFoldDB" id="A0A3B6VNV5"/>
<evidence type="ECO:0000256" key="2">
    <source>
        <dbReference type="SAM" id="Phobius"/>
    </source>
</evidence>
<keyword evidence="1" id="KW-0175">Coiled coil</keyword>
<feature type="transmembrane region" description="Helical" evidence="2">
    <location>
        <begin position="12"/>
        <end position="33"/>
    </location>
</feature>
<evidence type="ECO:0000256" key="1">
    <source>
        <dbReference type="SAM" id="Coils"/>
    </source>
</evidence>
<dbReference type="RefSeq" id="WP_015274933.1">
    <property type="nucleotide sequence ID" value="NC_019908.1"/>
</dbReference>
<keyword evidence="2" id="KW-0812">Transmembrane</keyword>
<reference evidence="3 4" key="1">
    <citation type="journal article" date="2013" name="Genome Announc.">
        <title>Complete Genome Sequence of the Porcine Strain Brachyspira pilosicoli P43/6/78(T.).</title>
        <authorList>
            <person name="Lin C."/>
            <person name="den Bakker H.C."/>
            <person name="Suzuki H."/>
            <person name="Lefebure T."/>
            <person name="Ponnala L."/>
            <person name="Sun Q."/>
            <person name="Stanhope M.J."/>
            <person name="Wiedmann M."/>
            <person name="Duhamel G.E."/>
        </authorList>
    </citation>
    <scope>NUCLEOTIDE SEQUENCE [LARGE SCALE GENOMIC DNA]</scope>
    <source>
        <strain evidence="3 4">P43/6/78</strain>
    </source>
</reference>
<feature type="coiled-coil region" evidence="1">
    <location>
        <begin position="480"/>
        <end position="532"/>
    </location>
</feature>
<dbReference type="KEGG" id="bpip:BPP43_11390"/>
<feature type="coiled-coil region" evidence="1">
    <location>
        <begin position="576"/>
        <end position="613"/>
    </location>
</feature>
<keyword evidence="2" id="KW-1133">Transmembrane helix</keyword>
<feature type="transmembrane region" description="Helical" evidence="2">
    <location>
        <begin position="282"/>
        <end position="306"/>
    </location>
</feature>
<accession>A0A3B6VNV5</accession>
<name>A0A3B6VNV5_BRAPL</name>
<organism evidence="3 4">
    <name type="scientific">Brachyspira pilosicoli P43/6/78</name>
    <dbReference type="NCBI Taxonomy" id="1042417"/>
    <lineage>
        <taxon>Bacteria</taxon>
        <taxon>Pseudomonadati</taxon>
        <taxon>Spirochaetota</taxon>
        <taxon>Spirochaetia</taxon>
        <taxon>Brachyspirales</taxon>
        <taxon>Brachyspiraceae</taxon>
        <taxon>Brachyspira</taxon>
    </lineage>
</organism>
<keyword evidence="4" id="KW-1185">Reference proteome</keyword>
<gene>
    <name evidence="3" type="ORF">BPP43_11390</name>
</gene>
<dbReference type="EMBL" id="CP002873">
    <property type="protein sequence ID" value="AGA67430.1"/>
    <property type="molecule type" value="Genomic_DNA"/>
</dbReference>
<dbReference type="Proteomes" id="UP000010793">
    <property type="component" value="Chromosome"/>
</dbReference>
<proteinExistence type="predicted"/>
<evidence type="ECO:0000313" key="3">
    <source>
        <dbReference type="EMBL" id="AGA67430.1"/>
    </source>
</evidence>
<sequence length="665" mass="78545">MNNDKKQKIIKTLLSLMISFLMIFIVAMFARVASNTVLPQNSKVSVLINDYLDMMMEMMDKFATNLKIKRNTVSEYQVNLITQSISDYVGYSMYQTADILKDYNPYKNYSKTELEKYKNDYYKMTLENPYLRSMTVFSIDGKMRLNLYSANHKSWPIELQDNLLKEVKNKGSLVLNAENENAFYIMEYIKNKYGEIIVTTRNDYSYVSDIAMYYQVADKRLYISDSRDLVYNVRESIGEKSIEKVSSVINRFAYYKKQPSFIVNDSLSVSMIGKEYPNYFELIVLAVTALLILLFQLILTGIINFFKYLMQIKTHRDFLESVKGENELFIDESLVKADIPKSTAIDDMPPIIEKLHYKIPEKYFDNNKKEEENKFNIAKDISNIVSMIKFNNYDPAKDNNEEINAEEKITEEIKDISIENEDNLNNIYSLSYIENEVDKELENDKNEDSIEFVEEEKIDDEILEYNDNSTLEETYKTEEYDEYNSEYNNDEYKIESVQNDEDDIYNNNDEEIKALVQESEEEYQNYQESENNDEYYSLNAEYSNNNEYFNNEDIRDRKIIKSDLQLSYNEYSNENIFNSKEEIEKINDDVEEIENVQEKIEEEEEVKENINMDIYNSYGIENNDEEKIKNIDTKRTEDVFAAFDKMLSSIISKAEEDARKSITKK</sequence>
<protein>
    <submittedName>
        <fullName evidence="3">Uncharacterized protein</fullName>
    </submittedName>
</protein>
<evidence type="ECO:0000313" key="4">
    <source>
        <dbReference type="Proteomes" id="UP000010793"/>
    </source>
</evidence>
<keyword evidence="2" id="KW-0472">Membrane</keyword>